<protein>
    <submittedName>
        <fullName evidence="1">Uncharacterized protein</fullName>
    </submittedName>
</protein>
<keyword evidence="2" id="KW-1185">Reference proteome</keyword>
<evidence type="ECO:0000313" key="1">
    <source>
        <dbReference type="EMBL" id="KAJ2773529.1"/>
    </source>
</evidence>
<name>A0ACC1K502_9FUNG</name>
<accession>A0ACC1K502</accession>
<organism evidence="1 2">
    <name type="scientific">Coemansia nantahalensis</name>
    <dbReference type="NCBI Taxonomy" id="2789366"/>
    <lineage>
        <taxon>Eukaryota</taxon>
        <taxon>Fungi</taxon>
        <taxon>Fungi incertae sedis</taxon>
        <taxon>Zoopagomycota</taxon>
        <taxon>Kickxellomycotina</taxon>
        <taxon>Kickxellomycetes</taxon>
        <taxon>Kickxellales</taxon>
        <taxon>Kickxellaceae</taxon>
        <taxon>Coemansia</taxon>
    </lineage>
</organism>
<reference evidence="1" key="1">
    <citation type="submission" date="2022-07" db="EMBL/GenBank/DDBJ databases">
        <title>Phylogenomic reconstructions and comparative analyses of Kickxellomycotina fungi.</title>
        <authorList>
            <person name="Reynolds N.K."/>
            <person name="Stajich J.E."/>
            <person name="Barry K."/>
            <person name="Grigoriev I.V."/>
            <person name="Crous P."/>
            <person name="Smith M.E."/>
        </authorList>
    </citation>
    <scope>NUCLEOTIDE SEQUENCE</scope>
    <source>
        <strain evidence="1">CBS 109366</strain>
    </source>
</reference>
<comment type="caution">
    <text evidence="1">The sequence shown here is derived from an EMBL/GenBank/DDBJ whole genome shotgun (WGS) entry which is preliminary data.</text>
</comment>
<dbReference type="Proteomes" id="UP001140234">
    <property type="component" value="Unassembled WGS sequence"/>
</dbReference>
<proteinExistence type="predicted"/>
<gene>
    <name evidence="1" type="ORF">IWQ57_001253</name>
</gene>
<evidence type="ECO:0000313" key="2">
    <source>
        <dbReference type="Proteomes" id="UP001140234"/>
    </source>
</evidence>
<dbReference type="EMBL" id="JANBUJ010000212">
    <property type="protein sequence ID" value="KAJ2773529.1"/>
    <property type="molecule type" value="Genomic_DNA"/>
</dbReference>
<sequence>MPGGFSLSVVSGILQSAYGLGPQRQDALLLVALTMEPAARLASEADARAWLNDVAKAYAARAGISYDTAAGTATGGAAAQGPVVSSAEVAKMQQAQREHARQQMAVLARQAGIDLRADARTAESEKARADELQAGLDGLSAELGDDYVEGIKPVFDALKARRFDSYWNWARQDAYVWIQQAIAGGDAVADDEARVLQLQNCADDKLLKLLDGTVAALSAGEAPELAAALCLATRLRDACKQALASHPVYRELLVPTQPQTSISPTGGTSYSEVPRAGEPSLTDYIEHMKEATDGQVPLLHMRENGPC</sequence>